<reference evidence="3 4" key="1">
    <citation type="journal article" date="2014" name="Int. J. Syst. Evol. Microbiol.">
        <title>Complete genome sequence of Corynebacterium casei LMG S-19264T (=DSM 44701T), isolated from a smear-ripened cheese.</title>
        <authorList>
            <consortium name="US DOE Joint Genome Institute (JGI-PGF)"/>
            <person name="Walter F."/>
            <person name="Albersmeier A."/>
            <person name="Kalinowski J."/>
            <person name="Ruckert C."/>
        </authorList>
    </citation>
    <scope>NUCLEOTIDE SEQUENCE [LARGE SCALE GENOMIC DNA]</scope>
    <source>
        <strain evidence="3 4">CGMCC 4.7111</strain>
    </source>
</reference>
<comment type="caution">
    <text evidence="3">The sequence shown here is derived from an EMBL/GenBank/DDBJ whole genome shotgun (WGS) entry which is preliminary data.</text>
</comment>
<feature type="region of interest" description="Disordered" evidence="1">
    <location>
        <begin position="1"/>
        <end position="24"/>
    </location>
</feature>
<evidence type="ECO:0000256" key="1">
    <source>
        <dbReference type="SAM" id="MobiDB-lite"/>
    </source>
</evidence>
<evidence type="ECO:0000313" key="3">
    <source>
        <dbReference type="EMBL" id="GGN96734.1"/>
    </source>
</evidence>
<dbReference type="EMBL" id="BMMM01000037">
    <property type="protein sequence ID" value="GGN96734.1"/>
    <property type="molecule type" value="Genomic_DNA"/>
</dbReference>
<proteinExistence type="predicted"/>
<dbReference type="Proteomes" id="UP000600365">
    <property type="component" value="Unassembled WGS sequence"/>
</dbReference>
<evidence type="ECO:0000313" key="4">
    <source>
        <dbReference type="Proteomes" id="UP000600365"/>
    </source>
</evidence>
<dbReference type="RefSeq" id="WP_229703871.1">
    <property type="nucleotide sequence ID" value="NZ_BMMM01000037.1"/>
</dbReference>
<organism evidence="3 4">
    <name type="scientific">Streptomyces albiflavescens</name>
    <dbReference type="NCBI Taxonomy" id="1623582"/>
    <lineage>
        <taxon>Bacteria</taxon>
        <taxon>Bacillati</taxon>
        <taxon>Actinomycetota</taxon>
        <taxon>Actinomycetes</taxon>
        <taxon>Kitasatosporales</taxon>
        <taxon>Streptomycetaceae</taxon>
        <taxon>Streptomyces</taxon>
    </lineage>
</organism>
<dbReference type="AlphaFoldDB" id="A0A917YGD6"/>
<evidence type="ECO:0000259" key="2">
    <source>
        <dbReference type="Pfam" id="PF12770"/>
    </source>
</evidence>
<feature type="region of interest" description="Disordered" evidence="1">
    <location>
        <begin position="421"/>
        <end position="455"/>
    </location>
</feature>
<feature type="compositionally biased region" description="Polar residues" evidence="1">
    <location>
        <begin position="435"/>
        <end position="455"/>
    </location>
</feature>
<dbReference type="InterPro" id="IPR024983">
    <property type="entry name" value="CHAT_dom"/>
</dbReference>
<protein>
    <recommendedName>
        <fullName evidence="2">CHAT domain-containing protein</fullName>
    </recommendedName>
</protein>
<sequence length="455" mass="50138">MNHVLSTEVVHNPSGDLTQWPEDHGQQPIDLSVILSVKSEDRVEMIAVPHGKRAPRTGHHRAGLQVSATVIRDQADRLRGQWHDFVRHQPRDAEGMPYGPPFPFAATHDLRPSRSTVVPMIEELAKSGDRTLKRILAGTDSDLVWFREFLLGELRREGLRISFDSPDLSLPWPMLAVRTEDSATPSFLGYRHEIDQTGASYAPVYSPAVRSLPVTSLNTDTALDGIGRSEEVAELLCKRSQLTVRTHSDELLKSLADAEFDEDLMYFWCHGAFNEYGAHRTMGVRLSDDKVIDADRVHEHREELSTAQESVFRPFVLLNACHAGVPAATAELEYLGKGFIKHGATGVLGPQIEIPQIFASEYAHAFLDRYLTGSQTAGEICRALVRHFLDDLHNPLALAYLLYCGIDSLLEIRPCTSSPLTSTNGDGSALPTAVIPSQATGSPTILPSTSAPLTE</sequence>
<gene>
    <name evidence="3" type="ORF">GCM10011579_098500</name>
</gene>
<dbReference type="Pfam" id="PF12770">
    <property type="entry name" value="CHAT"/>
    <property type="match status" value="1"/>
</dbReference>
<feature type="domain" description="CHAT" evidence="2">
    <location>
        <begin position="232"/>
        <end position="376"/>
    </location>
</feature>
<keyword evidence="4" id="KW-1185">Reference proteome</keyword>
<accession>A0A917YGD6</accession>
<name>A0A917YGD6_9ACTN</name>